<evidence type="ECO:0000259" key="3">
    <source>
        <dbReference type="Pfam" id="PF24008"/>
    </source>
</evidence>
<feature type="region of interest" description="Disordered" evidence="1">
    <location>
        <begin position="116"/>
        <end position="137"/>
    </location>
</feature>
<comment type="caution">
    <text evidence="4">The sequence shown here is derived from an EMBL/GenBank/DDBJ whole genome shotgun (WGS) entry which is preliminary data.</text>
</comment>
<feature type="compositionally biased region" description="Acidic residues" evidence="1">
    <location>
        <begin position="1"/>
        <end position="21"/>
    </location>
</feature>
<dbReference type="EMBL" id="JBHUDH010000027">
    <property type="protein sequence ID" value="MFD1525398.1"/>
    <property type="molecule type" value="Genomic_DNA"/>
</dbReference>
<dbReference type="RefSeq" id="WP_379731407.1">
    <property type="nucleotide sequence ID" value="NZ_JBHSWZ010000087.1"/>
</dbReference>
<proteinExistence type="predicted"/>
<sequence>MSDDDPVETFVEETFDGEDDGVSAPETRDMEAELHERTGTNAGGEEELTEVDSETATAFWGAVIYVNAGVLLIALGPTVYALRGYPLVSAGLVAGGVLALARAYWVYRRFAAGDEEGEAEDADAVGDAADIGDGDDT</sequence>
<keyword evidence="2" id="KW-1133">Transmembrane helix</keyword>
<accession>A0ABD6B3U5</accession>
<dbReference type="Proteomes" id="UP001597111">
    <property type="component" value="Unassembled WGS sequence"/>
</dbReference>
<evidence type="ECO:0000313" key="4">
    <source>
        <dbReference type="EMBL" id="MFD1525398.1"/>
    </source>
</evidence>
<feature type="domain" description="DUF7322" evidence="3">
    <location>
        <begin position="49"/>
        <end position="109"/>
    </location>
</feature>
<evidence type="ECO:0000256" key="2">
    <source>
        <dbReference type="SAM" id="Phobius"/>
    </source>
</evidence>
<dbReference type="InterPro" id="IPR055746">
    <property type="entry name" value="DUF7322"/>
</dbReference>
<reference evidence="4 5" key="1">
    <citation type="journal article" date="2019" name="Int. J. Syst. Evol. Microbiol.">
        <title>The Global Catalogue of Microorganisms (GCM) 10K type strain sequencing project: providing services to taxonomists for standard genome sequencing and annotation.</title>
        <authorList>
            <consortium name="The Broad Institute Genomics Platform"/>
            <consortium name="The Broad Institute Genome Sequencing Center for Infectious Disease"/>
            <person name="Wu L."/>
            <person name="Ma J."/>
        </authorList>
    </citation>
    <scope>NUCLEOTIDE SEQUENCE [LARGE SCALE GENOMIC DNA]</scope>
    <source>
        <strain evidence="4 5">CGMCC 1.12285</strain>
    </source>
</reference>
<keyword evidence="2" id="KW-0812">Transmembrane</keyword>
<dbReference type="Pfam" id="PF24008">
    <property type="entry name" value="DUF7322"/>
    <property type="match status" value="1"/>
</dbReference>
<dbReference type="AlphaFoldDB" id="A0ABD6B3U5"/>
<feature type="transmembrane region" description="Helical" evidence="2">
    <location>
        <begin position="87"/>
        <end position="107"/>
    </location>
</feature>
<evidence type="ECO:0000313" key="5">
    <source>
        <dbReference type="Proteomes" id="UP001597111"/>
    </source>
</evidence>
<feature type="region of interest" description="Disordered" evidence="1">
    <location>
        <begin position="1"/>
        <end position="26"/>
    </location>
</feature>
<evidence type="ECO:0000256" key="1">
    <source>
        <dbReference type="SAM" id="MobiDB-lite"/>
    </source>
</evidence>
<organism evidence="4 5">
    <name type="scientific">Halolamina salina</name>
    <dbReference type="NCBI Taxonomy" id="1220023"/>
    <lineage>
        <taxon>Archaea</taxon>
        <taxon>Methanobacteriati</taxon>
        <taxon>Methanobacteriota</taxon>
        <taxon>Stenosarchaea group</taxon>
        <taxon>Halobacteria</taxon>
        <taxon>Halobacteriales</taxon>
        <taxon>Haloferacaceae</taxon>
    </lineage>
</organism>
<gene>
    <name evidence="4" type="ORF">ACFR9S_03655</name>
</gene>
<protein>
    <recommendedName>
        <fullName evidence="3">DUF7322 domain-containing protein</fullName>
    </recommendedName>
</protein>
<keyword evidence="2" id="KW-0472">Membrane</keyword>
<name>A0ABD6B3U5_9EURY</name>
<feature type="transmembrane region" description="Helical" evidence="2">
    <location>
        <begin position="58"/>
        <end position="80"/>
    </location>
</feature>
<keyword evidence="5" id="KW-1185">Reference proteome</keyword>